<protein>
    <submittedName>
        <fullName evidence="2">Zinc-ribbon domain-containing protein</fullName>
    </submittedName>
</protein>
<name>A0AB39V3T3_9FUSO</name>
<organism evidence="2">
    <name type="scientific">Leptotrichia alba</name>
    <dbReference type="NCBI Taxonomy" id="3239304"/>
    <lineage>
        <taxon>Bacteria</taxon>
        <taxon>Fusobacteriati</taxon>
        <taxon>Fusobacteriota</taxon>
        <taxon>Fusobacteriia</taxon>
        <taxon>Fusobacteriales</taxon>
        <taxon>Leptotrichiaceae</taxon>
        <taxon>Leptotrichia</taxon>
    </lineage>
</organism>
<dbReference type="PANTHER" id="PTHR28139:SF1">
    <property type="entry name" value="UPF0768 PROTEIN YBL029C-A"/>
    <property type="match status" value="1"/>
</dbReference>
<proteinExistence type="predicted"/>
<sequence>MILLFGTKTLTKHLGKLENCHCERCHNTSDWNFLEYRHWFTLFFIPVFPISKRFELLQCPICRQSYEVPK</sequence>
<dbReference type="PANTHER" id="PTHR28139">
    <property type="entry name" value="UPF0768 PROTEIN YBL029C-A"/>
    <property type="match status" value="1"/>
</dbReference>
<dbReference type="AlphaFoldDB" id="A0AB39V3T3"/>
<dbReference type="Pfam" id="PF17032">
    <property type="entry name" value="Zn_ribbon_15"/>
    <property type="match status" value="1"/>
</dbReference>
<dbReference type="RefSeq" id="WP_369715555.1">
    <property type="nucleotide sequence ID" value="NZ_CP165647.1"/>
</dbReference>
<dbReference type="EMBL" id="CP165647">
    <property type="protein sequence ID" value="XDU61937.1"/>
    <property type="molecule type" value="Genomic_DNA"/>
</dbReference>
<dbReference type="InterPro" id="IPR031493">
    <property type="entry name" value="Zinc_ribbon_15"/>
</dbReference>
<evidence type="ECO:0000313" key="2">
    <source>
        <dbReference type="EMBL" id="XDU61937.1"/>
    </source>
</evidence>
<evidence type="ECO:0000259" key="1">
    <source>
        <dbReference type="Pfam" id="PF17032"/>
    </source>
</evidence>
<reference evidence="2" key="1">
    <citation type="submission" date="2024-07" db="EMBL/GenBank/DDBJ databases">
        <authorList>
            <person name="Li X.-J."/>
            <person name="Wang X."/>
        </authorList>
    </citation>
    <scope>NUCLEOTIDE SEQUENCE</scope>
    <source>
        <strain evidence="2">HSP-536</strain>
    </source>
</reference>
<accession>A0AB39V3T3</accession>
<feature type="domain" description="Zinc-ribbon 15" evidence="1">
    <location>
        <begin position="21"/>
        <end position="67"/>
    </location>
</feature>
<dbReference type="KEGG" id="lala:AB8B28_09835"/>
<gene>
    <name evidence="2" type="ORF">AB8B28_09835</name>
</gene>